<evidence type="ECO:0000313" key="5">
    <source>
        <dbReference type="Proteomes" id="UP000245884"/>
    </source>
</evidence>
<dbReference type="Pfam" id="PF10342">
    <property type="entry name" value="Kre9_KNH"/>
    <property type="match status" value="1"/>
</dbReference>
<accession>A0A316UJ05</accession>
<dbReference type="Proteomes" id="UP000245884">
    <property type="component" value="Unassembled WGS sequence"/>
</dbReference>
<feature type="signal peptide" evidence="2">
    <location>
        <begin position="1"/>
        <end position="19"/>
    </location>
</feature>
<proteinExistence type="predicted"/>
<dbReference type="PANTHER" id="PTHR28154">
    <property type="entry name" value="CELL WALL SYNTHESIS PROTEIN KNH1-RELATED"/>
    <property type="match status" value="1"/>
</dbReference>
<sequence>MKLSTVCLALLGLASPALSTVYITSPVATTSADGGKRLSIQWQDNGKSPKNKAWGGYNIWLAAGSESAQFKLDQVASNLDTDKEKITYKVPKDIGPKGKYYFIRMESTKQAANGTADFMAFSARFELDNVTGQFNSTVMAAAQGKEGAAPGAASSSAAAGASSTGAATGASGFSTSALGAAASPTSSAASASKSGSSTSGAGFSGQVNLAAIAGMGAVAAGAVVLL</sequence>
<dbReference type="AlphaFoldDB" id="A0A316UJ05"/>
<dbReference type="STRING" id="1569628.A0A316UJ05"/>
<protein>
    <recommendedName>
        <fullName evidence="3">Yeast cell wall synthesis Kre9/Knh1-like N-terminal domain-containing protein</fullName>
    </recommendedName>
</protein>
<dbReference type="GO" id="GO:0006078">
    <property type="term" value="P:(1-&gt;6)-beta-D-glucan biosynthetic process"/>
    <property type="evidence" value="ECO:0007669"/>
    <property type="project" value="InterPro"/>
</dbReference>
<dbReference type="PANTHER" id="PTHR28154:SF1">
    <property type="entry name" value="CELL WALL SYNTHESIS PROTEIN KNH1-RELATED"/>
    <property type="match status" value="1"/>
</dbReference>
<keyword evidence="1 2" id="KW-0732">Signal</keyword>
<dbReference type="InterPro" id="IPR018466">
    <property type="entry name" value="Kre9/Knh1-like_N"/>
</dbReference>
<dbReference type="GO" id="GO:0042546">
    <property type="term" value="P:cell wall biogenesis"/>
    <property type="evidence" value="ECO:0007669"/>
    <property type="project" value="InterPro"/>
</dbReference>
<dbReference type="RefSeq" id="XP_025359460.1">
    <property type="nucleotide sequence ID" value="XM_025507148.1"/>
</dbReference>
<feature type="chain" id="PRO_5016252147" description="Yeast cell wall synthesis Kre9/Knh1-like N-terminal domain-containing protein" evidence="2">
    <location>
        <begin position="20"/>
        <end position="226"/>
    </location>
</feature>
<gene>
    <name evidence="4" type="ORF">BDZ90DRAFT_234792</name>
</gene>
<keyword evidence="5" id="KW-1185">Reference proteome</keyword>
<evidence type="ECO:0000259" key="3">
    <source>
        <dbReference type="Pfam" id="PF10342"/>
    </source>
</evidence>
<evidence type="ECO:0000256" key="2">
    <source>
        <dbReference type="SAM" id="SignalP"/>
    </source>
</evidence>
<evidence type="ECO:0000256" key="1">
    <source>
        <dbReference type="ARBA" id="ARBA00022729"/>
    </source>
</evidence>
<dbReference type="InterPro" id="IPR045328">
    <property type="entry name" value="Kre9/Knh1"/>
</dbReference>
<name>A0A316UJ05_9BASI</name>
<reference evidence="4 5" key="1">
    <citation type="journal article" date="2018" name="Mol. Biol. Evol.">
        <title>Broad Genomic Sampling Reveals a Smut Pathogenic Ancestry of the Fungal Clade Ustilaginomycotina.</title>
        <authorList>
            <person name="Kijpornyongpan T."/>
            <person name="Mondo S.J."/>
            <person name="Barry K."/>
            <person name="Sandor L."/>
            <person name="Lee J."/>
            <person name="Lipzen A."/>
            <person name="Pangilinan J."/>
            <person name="LaButti K."/>
            <person name="Hainaut M."/>
            <person name="Henrissat B."/>
            <person name="Grigoriev I.V."/>
            <person name="Spatafora J.W."/>
            <person name="Aime M.C."/>
        </authorList>
    </citation>
    <scope>NUCLEOTIDE SEQUENCE [LARGE SCALE GENOMIC DNA]</scope>
    <source>
        <strain evidence="4 5">MCA 5214</strain>
    </source>
</reference>
<dbReference type="OrthoDB" id="2432613at2759"/>
<dbReference type="GeneID" id="37028971"/>
<organism evidence="4 5">
    <name type="scientific">Jaminaea rosea</name>
    <dbReference type="NCBI Taxonomy" id="1569628"/>
    <lineage>
        <taxon>Eukaryota</taxon>
        <taxon>Fungi</taxon>
        <taxon>Dikarya</taxon>
        <taxon>Basidiomycota</taxon>
        <taxon>Ustilaginomycotina</taxon>
        <taxon>Exobasidiomycetes</taxon>
        <taxon>Microstromatales</taxon>
        <taxon>Microstromatales incertae sedis</taxon>
        <taxon>Jaminaea</taxon>
    </lineage>
</organism>
<evidence type="ECO:0000313" key="4">
    <source>
        <dbReference type="EMBL" id="PWN24848.1"/>
    </source>
</evidence>
<feature type="domain" description="Yeast cell wall synthesis Kre9/Knh1-like N-terminal" evidence="3">
    <location>
        <begin position="25"/>
        <end position="126"/>
    </location>
</feature>
<dbReference type="EMBL" id="KZ819679">
    <property type="protein sequence ID" value="PWN24848.1"/>
    <property type="molecule type" value="Genomic_DNA"/>
</dbReference>